<dbReference type="EMBL" id="KV425882">
    <property type="protein sequence ID" value="KZW03774.1"/>
    <property type="molecule type" value="Genomic_DNA"/>
</dbReference>
<sequence length="463" mass="52155">MAPASLCGVRPWLIAFVAALASWSLISLFYKSYEPRAILERLPAFSRFTAGTALPDSPDWNALFPTPDDDEFFVDSIDKWRDDNNRHMHTLMHCIASGTCGQNQTKIVILASWDFTFAIAGRLSGENIWANSIMDALDALGYTYFFAYNHHQLAERYRAFPDLVKVVLATSPLVHDCLRDPGCIKSPTNTLGVPLWKMFGFVFWEDSSMPHPLGKPWTLSPYNYTSGNTFLGYSVNRTCSLQPFIPHDKRNNQVFILAKKLSYFFSDRYEWPNIDYSQPPSSSKNVTFVAAVRNDTSASDQDRGYPDSPMLPKGIVALNDQPLPADEFFLAVASSKLLLGLGFPRLSPSPYDALCLGVPFLNPVRHYDKANPENRTAWITQHDGLKFQPEPYVYHVLKHPDLETRTQLFWDAIERAVSTPIERYMPEEMIPAAVTARVSAFVEADWRAAAAEVQAKTSIGFTL</sequence>
<dbReference type="GO" id="GO:0030144">
    <property type="term" value="F:alpha-1,6-mannosylglycoprotein 6-beta-N-acetylglucosaminyltransferase activity"/>
    <property type="evidence" value="ECO:0007669"/>
    <property type="project" value="InterPro"/>
</dbReference>
<dbReference type="Pfam" id="PF15024">
    <property type="entry name" value="Glyco_transf_18"/>
    <property type="match status" value="1"/>
</dbReference>
<feature type="transmembrane region" description="Helical" evidence="1">
    <location>
        <begin position="12"/>
        <end position="30"/>
    </location>
</feature>
<evidence type="ECO:0000259" key="2">
    <source>
        <dbReference type="Pfam" id="PF15024"/>
    </source>
</evidence>
<gene>
    <name evidence="3" type="ORF">EXIGLDRAFT_715825</name>
</gene>
<proteinExistence type="predicted"/>
<accession>A0A165QL74</accession>
<dbReference type="UniPathway" id="UPA00378"/>
<feature type="domain" description="Glycosyltransferase family 18 catalytic" evidence="2">
    <location>
        <begin position="222"/>
        <end position="444"/>
    </location>
</feature>
<dbReference type="InterPro" id="IPR026116">
    <property type="entry name" value="GT18_cat"/>
</dbReference>
<dbReference type="Proteomes" id="UP000077266">
    <property type="component" value="Unassembled WGS sequence"/>
</dbReference>
<dbReference type="OrthoDB" id="2113294at2759"/>
<organism evidence="3 4">
    <name type="scientific">Exidia glandulosa HHB12029</name>
    <dbReference type="NCBI Taxonomy" id="1314781"/>
    <lineage>
        <taxon>Eukaryota</taxon>
        <taxon>Fungi</taxon>
        <taxon>Dikarya</taxon>
        <taxon>Basidiomycota</taxon>
        <taxon>Agaricomycotina</taxon>
        <taxon>Agaricomycetes</taxon>
        <taxon>Auriculariales</taxon>
        <taxon>Exidiaceae</taxon>
        <taxon>Exidia</taxon>
    </lineage>
</organism>
<dbReference type="InParanoid" id="A0A165QL74"/>
<keyword evidence="4" id="KW-1185">Reference proteome</keyword>
<keyword evidence="1" id="KW-0812">Transmembrane</keyword>
<name>A0A165QL74_EXIGL</name>
<keyword evidence="1" id="KW-0472">Membrane</keyword>
<evidence type="ECO:0000313" key="3">
    <source>
        <dbReference type="EMBL" id="KZW03774.1"/>
    </source>
</evidence>
<evidence type="ECO:0000256" key="1">
    <source>
        <dbReference type="SAM" id="Phobius"/>
    </source>
</evidence>
<protein>
    <recommendedName>
        <fullName evidence="2">Glycosyltransferase family 18 catalytic domain-containing protein</fullName>
    </recommendedName>
</protein>
<reference evidence="3 4" key="1">
    <citation type="journal article" date="2016" name="Mol. Biol. Evol.">
        <title>Comparative Genomics of Early-Diverging Mushroom-Forming Fungi Provides Insights into the Origins of Lignocellulose Decay Capabilities.</title>
        <authorList>
            <person name="Nagy L.G."/>
            <person name="Riley R."/>
            <person name="Tritt A."/>
            <person name="Adam C."/>
            <person name="Daum C."/>
            <person name="Floudas D."/>
            <person name="Sun H."/>
            <person name="Yadav J.S."/>
            <person name="Pangilinan J."/>
            <person name="Larsson K.H."/>
            <person name="Matsuura K."/>
            <person name="Barry K."/>
            <person name="Labutti K."/>
            <person name="Kuo R."/>
            <person name="Ohm R.A."/>
            <person name="Bhattacharya S.S."/>
            <person name="Shirouzu T."/>
            <person name="Yoshinaga Y."/>
            <person name="Martin F.M."/>
            <person name="Grigoriev I.V."/>
            <person name="Hibbett D.S."/>
        </authorList>
    </citation>
    <scope>NUCLEOTIDE SEQUENCE [LARGE SCALE GENOMIC DNA]</scope>
    <source>
        <strain evidence="3 4">HHB12029</strain>
    </source>
</reference>
<evidence type="ECO:0000313" key="4">
    <source>
        <dbReference type="Proteomes" id="UP000077266"/>
    </source>
</evidence>
<dbReference type="AlphaFoldDB" id="A0A165QL74"/>
<keyword evidence="1" id="KW-1133">Transmembrane helix</keyword>
<dbReference type="STRING" id="1314781.A0A165QL74"/>